<dbReference type="GO" id="GO:0006796">
    <property type="term" value="P:phosphate-containing compound metabolic process"/>
    <property type="evidence" value="ECO:0007669"/>
    <property type="project" value="InterPro"/>
</dbReference>
<evidence type="ECO:0000256" key="1">
    <source>
        <dbReference type="ARBA" id="ARBA00001946"/>
    </source>
</evidence>
<protein>
    <recommendedName>
        <fullName evidence="3">inorganic diphosphatase</fullName>
        <ecNumber evidence="3">3.6.1.1</ecNumber>
    </recommendedName>
</protein>
<proteinExistence type="inferred from homology"/>
<comment type="caution">
    <text evidence="7">The sequence shown here is derived from an EMBL/GenBank/DDBJ whole genome shotgun (WGS) entry which is preliminary data.</text>
</comment>
<evidence type="ECO:0000313" key="7">
    <source>
        <dbReference type="EMBL" id="KAK2195292.1"/>
    </source>
</evidence>
<dbReference type="RefSeq" id="XP_067802135.1">
    <property type="nucleotide sequence ID" value="XM_067947984.1"/>
</dbReference>
<keyword evidence="5" id="KW-0378">Hydrolase</keyword>
<dbReference type="GeneID" id="94337262"/>
<dbReference type="PROSITE" id="PS00387">
    <property type="entry name" value="PPASE"/>
    <property type="match status" value="1"/>
</dbReference>
<dbReference type="CDD" id="cd00412">
    <property type="entry name" value="pyrophosphatase"/>
    <property type="match status" value="1"/>
</dbReference>
<dbReference type="GO" id="GO:0004427">
    <property type="term" value="F:inorganic diphosphate phosphatase activity"/>
    <property type="evidence" value="ECO:0007669"/>
    <property type="project" value="UniProtKB-EC"/>
</dbReference>
<evidence type="ECO:0000313" key="8">
    <source>
        <dbReference type="Proteomes" id="UP001214638"/>
    </source>
</evidence>
<dbReference type="Pfam" id="PF00719">
    <property type="entry name" value="Pyrophosphatase"/>
    <property type="match status" value="1"/>
</dbReference>
<dbReference type="GO" id="GO:0005737">
    <property type="term" value="C:cytoplasm"/>
    <property type="evidence" value="ECO:0007669"/>
    <property type="project" value="InterPro"/>
</dbReference>
<organism evidence="7 8">
    <name type="scientific">Babesia duncani</name>
    <dbReference type="NCBI Taxonomy" id="323732"/>
    <lineage>
        <taxon>Eukaryota</taxon>
        <taxon>Sar</taxon>
        <taxon>Alveolata</taxon>
        <taxon>Apicomplexa</taxon>
        <taxon>Aconoidasida</taxon>
        <taxon>Piroplasmida</taxon>
        <taxon>Babesiidae</taxon>
        <taxon>Babesia</taxon>
    </lineage>
</organism>
<dbReference type="Proteomes" id="UP001214638">
    <property type="component" value="Unassembled WGS sequence"/>
</dbReference>
<dbReference type="Gene3D" id="3.90.80.10">
    <property type="entry name" value="Inorganic pyrophosphatase"/>
    <property type="match status" value="1"/>
</dbReference>
<dbReference type="PANTHER" id="PTHR10286">
    <property type="entry name" value="INORGANIC PYROPHOSPHATASE"/>
    <property type="match status" value="1"/>
</dbReference>
<evidence type="ECO:0000256" key="2">
    <source>
        <dbReference type="ARBA" id="ARBA00006220"/>
    </source>
</evidence>
<comment type="similarity">
    <text evidence="2">Belongs to the PPase family.</text>
</comment>
<dbReference type="InterPro" id="IPR008162">
    <property type="entry name" value="Pyrophosphatase"/>
</dbReference>
<dbReference type="InterPro" id="IPR036649">
    <property type="entry name" value="Pyrophosphatase_sf"/>
</dbReference>
<evidence type="ECO:0000256" key="5">
    <source>
        <dbReference type="ARBA" id="ARBA00022801"/>
    </source>
</evidence>
<dbReference type="EMBL" id="JALLKP010000004">
    <property type="protein sequence ID" value="KAK2195292.1"/>
    <property type="molecule type" value="Genomic_DNA"/>
</dbReference>
<name>A0AAD9PI51_9APIC</name>
<keyword evidence="8" id="KW-1185">Reference proteome</keyword>
<evidence type="ECO:0000256" key="4">
    <source>
        <dbReference type="ARBA" id="ARBA00022723"/>
    </source>
</evidence>
<keyword evidence="4" id="KW-0479">Metal-binding</keyword>
<dbReference type="KEGG" id="bdw:94337262"/>
<evidence type="ECO:0000256" key="3">
    <source>
        <dbReference type="ARBA" id="ARBA00012146"/>
    </source>
</evidence>
<sequence>MEVKTDTKGVLGTPEFEMYFKNEKGDVISPWHHIPLSTEPGLYNMVVEIPRHTTGKMEICTSKAGTPIKQDTLKDGSVRHLDCAFYWNYGAIPQTWECPQKVTIEDGKGNMNEYVGDNDPLDVIDIGHVTAEMGDVVPFKVVGALALVDQGEIDYKVFGIRKDDKFFDKINDLADIDIYYPGTTTGIREFFRWYKTPKGKPLNEFLPGKEFLNREQTLKVIEHNHKDYLDLKNGTIPPNVIAIQTLVKMCFYNIVDDVVCYYSRLTKKESSILEAKGFNSVAVARKLRCYLRDQFWCKLLSNCIHLNSDIIKECQYGRYTVERIKYECQKTPKMYYYDKMSKSIVLDFKVWQNAKIQNSRCHSNELFIKTSCNLQIQNMQHLQLKLEAAAFECLIAMYWEISGILIETNSLIDTKFQQSKHKIELLTLLLQIGDGPIPCIEKLTLGRFILVELNYPGIQQLDYKINMATLNSQWINRTQSKGWLMDDQSNGIETVSYIKSSYGQTKSKQFMSVLNKLYECKLDSIVKQDTSNGHNGTRNITEIPYPSWTFQYEMMQSQKSMMDVLELEEKFSLKLKLNRELCNLSKVECLGNAEMLEWMPRQLILDSTYSYDDMQCDLSTTTTFRTSDCNQFDNVNKWNFIKNAIDDCEGNTTSQFHIEVPTVSIMNIKCQYSLKRFQSFDSIWLEYICHDMSLCEKDIRENVVNSISICMNEFTFSPGGGNSSQVDENWVASIIACLRGIESHYFKSKAMVKFEARNILSGNIFAKVMTALLKLQGNAFPSSTFYKTLQEHQMDTCNVITIDSTGDWLIVNNLAAPWVDFDFASFFCLDATNMENMPMYPFIKESLDRLTQMAKYKRLIQCFIHFVKFYEKNPTYTRMIDSSLIAFVYGLEKILLDYEAFIDNYASCMYKRNDSTIVFGIVLDSGIDSWYKTLHGIYRIIFEAETITFGSFLFPKFHNLLERLLYLKPNQDSILQLLNTTMLPYMDGLEGIRLKTNLIGDNRRMIKAHHEIKAMVEESIEYYDFLKSNYPDASIQKRPFIKGHGFTRTIQHNVQIASLNIKKNYTLLNEHVMRVFKLHYQGKIFNTIKNIVLMKNVVFGLGVDAALRLYNVDTSKCQRCASFASPENCMMRLNNRLDDLTLTFRKKFDSITSITAYKGSRIQLQIHFGSNFFECKLFNLECAKVYNGIFNHLLSTRMIYNNTKEIWSLLFFKFKRKFAYTKNLQYLIRLAIEALGVFYNIHFYLQSNCKNIMLNKMQEKITENTGFSQFVSRYKALVMHLYNACVQGDEVQEQIDIMALCVFDTLEYIKYIEPMTIHKSDPVPEQNYKTFIKAKDKFILLVTAF</sequence>
<comment type="cofactor">
    <cofactor evidence="1">
        <name>Mg(2+)</name>
        <dbReference type="ChEBI" id="CHEBI:18420"/>
    </cofactor>
</comment>
<accession>A0AAD9PI51</accession>
<gene>
    <name evidence="7" type="ORF">BdWA1_002965</name>
</gene>
<reference evidence="7" key="1">
    <citation type="journal article" date="2023" name="Nat. Microbiol.">
        <title>Babesia duncani multi-omics identifies virulence factors and drug targets.</title>
        <authorList>
            <person name="Singh P."/>
            <person name="Lonardi S."/>
            <person name="Liang Q."/>
            <person name="Vydyam P."/>
            <person name="Khabirova E."/>
            <person name="Fang T."/>
            <person name="Gihaz S."/>
            <person name="Thekkiniath J."/>
            <person name="Munshi M."/>
            <person name="Abel S."/>
            <person name="Ciampossin L."/>
            <person name="Batugedara G."/>
            <person name="Gupta M."/>
            <person name="Lu X.M."/>
            <person name="Lenz T."/>
            <person name="Chakravarty S."/>
            <person name="Cornillot E."/>
            <person name="Hu Y."/>
            <person name="Ma W."/>
            <person name="Gonzalez L.M."/>
            <person name="Sanchez S."/>
            <person name="Estrada K."/>
            <person name="Sanchez-Flores A."/>
            <person name="Montero E."/>
            <person name="Harb O.S."/>
            <person name="Le Roch K.G."/>
            <person name="Mamoun C.B."/>
        </authorList>
    </citation>
    <scope>NUCLEOTIDE SEQUENCE</scope>
    <source>
        <strain evidence="7">WA1</strain>
    </source>
</reference>
<dbReference type="GO" id="GO:0000287">
    <property type="term" value="F:magnesium ion binding"/>
    <property type="evidence" value="ECO:0007669"/>
    <property type="project" value="InterPro"/>
</dbReference>
<keyword evidence="6" id="KW-0460">Magnesium</keyword>
<dbReference type="SUPFAM" id="SSF50324">
    <property type="entry name" value="Inorganic pyrophosphatase"/>
    <property type="match status" value="1"/>
</dbReference>
<evidence type="ECO:0000256" key="6">
    <source>
        <dbReference type="ARBA" id="ARBA00022842"/>
    </source>
</evidence>
<dbReference type="EC" id="3.6.1.1" evidence="3"/>